<dbReference type="EMBL" id="LAZR01013397">
    <property type="protein sequence ID" value="KKM22153.1"/>
    <property type="molecule type" value="Genomic_DNA"/>
</dbReference>
<evidence type="ECO:0000313" key="1">
    <source>
        <dbReference type="EMBL" id="KKM22153.1"/>
    </source>
</evidence>
<protein>
    <submittedName>
        <fullName evidence="1">Uncharacterized protein</fullName>
    </submittedName>
</protein>
<name>A0A0F9KJ31_9ZZZZ</name>
<reference evidence="1" key="1">
    <citation type="journal article" date="2015" name="Nature">
        <title>Complex archaea that bridge the gap between prokaryotes and eukaryotes.</title>
        <authorList>
            <person name="Spang A."/>
            <person name="Saw J.H."/>
            <person name="Jorgensen S.L."/>
            <person name="Zaremba-Niedzwiedzka K."/>
            <person name="Martijn J."/>
            <person name="Lind A.E."/>
            <person name="van Eijk R."/>
            <person name="Schleper C."/>
            <person name="Guy L."/>
            <person name="Ettema T.J."/>
        </authorList>
    </citation>
    <scope>NUCLEOTIDE SEQUENCE</scope>
</reference>
<accession>A0A0F9KJ31</accession>
<dbReference type="AlphaFoldDB" id="A0A0F9KJ31"/>
<gene>
    <name evidence="1" type="ORF">LCGC14_1628220</name>
</gene>
<comment type="caution">
    <text evidence="1">The sequence shown here is derived from an EMBL/GenBank/DDBJ whole genome shotgun (WGS) entry which is preliminary data.</text>
</comment>
<sequence length="172" mass="18319">MILEDPRYSKVKEAKQTFLDKVLGRTPLMAGVNCNIVTDEGDALIADLMCEAPAKQKFDNANAFIEVGTGFVSEVKTALSCTTPTGSPEEMDGTTYPIIKGAFGGANDNVTQYRATFEAGDLDATGIDESALLNNITVGSAECLAYAQITPTVDVSTVDTLQMNWELTYTGA</sequence>
<organism evidence="1">
    <name type="scientific">marine sediment metagenome</name>
    <dbReference type="NCBI Taxonomy" id="412755"/>
    <lineage>
        <taxon>unclassified sequences</taxon>
        <taxon>metagenomes</taxon>
        <taxon>ecological metagenomes</taxon>
    </lineage>
</organism>
<proteinExistence type="predicted"/>